<dbReference type="PROSITE" id="PS01124">
    <property type="entry name" value="HTH_ARAC_FAMILY_2"/>
    <property type="match status" value="1"/>
</dbReference>
<sequence>MDSYSKTGYLKDDFRLFHITDGEEHSFSYHYHDFYKLLVFIRGDVTYHIEGKSFDLKPYDVVLVNAGEIHKPVINRRSTYERVILYISPAFIDSCRDGGDSLNQCFVQAQKSGSNVLRIELFGQSRLYQVLQELEKSFGEGAFAAALYQKALFLEFLILLNRFSMDAYTGTYIQNSRCNPKILPVLDYIGEHLAEDISIDLLASRFYMSRYYLMHLFKQETGYSVASYISTKRLLRARALIQNGMSVTDACYRCGFKNYSSFSRAYKKLFHTSARGERYES</sequence>
<dbReference type="OrthoDB" id="9774814at2"/>
<keyword evidence="3" id="KW-0804">Transcription</keyword>
<organism evidence="5 6">
    <name type="scientific">Blautia pseudococcoides</name>
    <dbReference type="NCBI Taxonomy" id="1796616"/>
    <lineage>
        <taxon>Bacteria</taxon>
        <taxon>Bacillati</taxon>
        <taxon>Bacillota</taxon>
        <taxon>Clostridia</taxon>
        <taxon>Lachnospirales</taxon>
        <taxon>Lachnospiraceae</taxon>
        <taxon>Blautia</taxon>
    </lineage>
</organism>
<dbReference type="SUPFAM" id="SSF46689">
    <property type="entry name" value="Homeodomain-like"/>
    <property type="match status" value="2"/>
</dbReference>
<dbReference type="InterPro" id="IPR018060">
    <property type="entry name" value="HTH_AraC"/>
</dbReference>
<feature type="domain" description="HTH araC/xylS-type" evidence="4">
    <location>
        <begin position="183"/>
        <end position="280"/>
    </location>
</feature>
<dbReference type="PANTHER" id="PTHR43280:SF34">
    <property type="entry name" value="ARAC-FAMILY TRANSCRIPTIONAL REGULATOR"/>
    <property type="match status" value="1"/>
</dbReference>
<dbReference type="EMBL" id="CP015405">
    <property type="protein sequence ID" value="ANU74549.1"/>
    <property type="molecule type" value="Genomic_DNA"/>
</dbReference>
<keyword evidence="2" id="KW-0238">DNA-binding</keyword>
<dbReference type="PANTHER" id="PTHR43280">
    <property type="entry name" value="ARAC-FAMILY TRANSCRIPTIONAL REGULATOR"/>
    <property type="match status" value="1"/>
</dbReference>
<dbReference type="GO" id="GO:0003700">
    <property type="term" value="F:DNA-binding transcription factor activity"/>
    <property type="evidence" value="ECO:0007669"/>
    <property type="project" value="InterPro"/>
</dbReference>
<evidence type="ECO:0000313" key="5">
    <source>
        <dbReference type="EMBL" id="ANU74549.1"/>
    </source>
</evidence>
<dbReference type="InterPro" id="IPR003313">
    <property type="entry name" value="AraC-bd"/>
</dbReference>
<dbReference type="RefSeq" id="WP_065540780.1">
    <property type="nucleotide sequence ID" value="NZ_CP015405.2"/>
</dbReference>
<name>A0A1C7I7K5_9FIRM</name>
<dbReference type="InterPro" id="IPR037923">
    <property type="entry name" value="HTH-like"/>
</dbReference>
<dbReference type="InterPro" id="IPR014710">
    <property type="entry name" value="RmlC-like_jellyroll"/>
</dbReference>
<keyword evidence="6" id="KW-1185">Reference proteome</keyword>
<dbReference type="KEGG" id="byl:A4V09_01500"/>
<reference evidence="5" key="1">
    <citation type="submission" date="2017-04" db="EMBL/GenBank/DDBJ databases">
        <title>Complete Genome Sequences of Twelve Strains of a Stable Defined Moderately Diverse Mouse Microbiota 2 (sDMDMm2).</title>
        <authorList>
            <person name="Uchimura Y."/>
            <person name="Wyss M."/>
            <person name="Brugiroux S."/>
            <person name="Limenitakis J.P."/>
            <person name="Stecher B."/>
            <person name="McCoy K.D."/>
            <person name="Macpherson A.J."/>
        </authorList>
    </citation>
    <scope>NUCLEOTIDE SEQUENCE</scope>
    <source>
        <strain evidence="5">YL58</strain>
    </source>
</reference>
<protein>
    <submittedName>
        <fullName evidence="5">AraC family transcriptional regulator</fullName>
    </submittedName>
</protein>
<dbReference type="Gene3D" id="2.60.120.10">
    <property type="entry name" value="Jelly Rolls"/>
    <property type="match status" value="1"/>
</dbReference>
<evidence type="ECO:0000256" key="3">
    <source>
        <dbReference type="ARBA" id="ARBA00023163"/>
    </source>
</evidence>
<dbReference type="Proteomes" id="UP000092574">
    <property type="component" value="Chromosome"/>
</dbReference>
<dbReference type="Pfam" id="PF12833">
    <property type="entry name" value="HTH_18"/>
    <property type="match status" value="1"/>
</dbReference>
<evidence type="ECO:0000256" key="2">
    <source>
        <dbReference type="ARBA" id="ARBA00023125"/>
    </source>
</evidence>
<dbReference type="STRING" id="1796616.A4V09_01500"/>
<proteinExistence type="predicted"/>
<accession>A0A1C7I7K5</accession>
<dbReference type="SMART" id="SM00342">
    <property type="entry name" value="HTH_ARAC"/>
    <property type="match status" value="1"/>
</dbReference>
<gene>
    <name evidence="5" type="ORF">A4V09_01500</name>
</gene>
<dbReference type="GO" id="GO:0043565">
    <property type="term" value="F:sequence-specific DNA binding"/>
    <property type="evidence" value="ECO:0007669"/>
    <property type="project" value="InterPro"/>
</dbReference>
<dbReference type="AlphaFoldDB" id="A0A1C7I7K5"/>
<keyword evidence="1" id="KW-0805">Transcription regulation</keyword>
<evidence type="ECO:0000259" key="4">
    <source>
        <dbReference type="PROSITE" id="PS01124"/>
    </source>
</evidence>
<dbReference type="SUPFAM" id="SSF51215">
    <property type="entry name" value="Regulatory protein AraC"/>
    <property type="match status" value="1"/>
</dbReference>
<dbReference type="Pfam" id="PF02311">
    <property type="entry name" value="AraC_binding"/>
    <property type="match status" value="1"/>
</dbReference>
<evidence type="ECO:0000256" key="1">
    <source>
        <dbReference type="ARBA" id="ARBA00023015"/>
    </source>
</evidence>
<dbReference type="InterPro" id="IPR009057">
    <property type="entry name" value="Homeodomain-like_sf"/>
</dbReference>
<dbReference type="Gene3D" id="1.10.10.60">
    <property type="entry name" value="Homeodomain-like"/>
    <property type="match status" value="2"/>
</dbReference>
<evidence type="ECO:0000313" key="6">
    <source>
        <dbReference type="Proteomes" id="UP000092574"/>
    </source>
</evidence>